<keyword evidence="3" id="KW-1133">Transmembrane helix</keyword>
<evidence type="ECO:0000256" key="2">
    <source>
        <dbReference type="SAM" id="MobiDB-lite"/>
    </source>
</evidence>
<keyword evidence="3" id="KW-0812">Transmembrane</keyword>
<name>A0A5C7B354_9FLAO</name>
<feature type="coiled-coil region" evidence="1">
    <location>
        <begin position="496"/>
        <end position="523"/>
    </location>
</feature>
<organism evidence="4 5">
    <name type="scientific">Seonamhaeicola algicola</name>
    <dbReference type="NCBI Taxonomy" id="1719036"/>
    <lineage>
        <taxon>Bacteria</taxon>
        <taxon>Pseudomonadati</taxon>
        <taxon>Bacteroidota</taxon>
        <taxon>Flavobacteriia</taxon>
        <taxon>Flavobacteriales</taxon>
        <taxon>Flavobacteriaceae</taxon>
    </lineage>
</organism>
<dbReference type="EMBL" id="VOSC01000012">
    <property type="protein sequence ID" value="TXE12965.1"/>
    <property type="molecule type" value="Genomic_DNA"/>
</dbReference>
<feature type="region of interest" description="Disordered" evidence="2">
    <location>
        <begin position="723"/>
        <end position="754"/>
    </location>
</feature>
<feature type="region of interest" description="Disordered" evidence="2">
    <location>
        <begin position="661"/>
        <end position="680"/>
    </location>
</feature>
<evidence type="ECO:0000256" key="3">
    <source>
        <dbReference type="SAM" id="Phobius"/>
    </source>
</evidence>
<gene>
    <name evidence="4" type="ORF">FUA26_04000</name>
</gene>
<accession>A0A5C7B354</accession>
<feature type="compositionally biased region" description="Low complexity" evidence="2">
    <location>
        <begin position="728"/>
        <end position="743"/>
    </location>
</feature>
<feature type="region of interest" description="Disordered" evidence="2">
    <location>
        <begin position="1051"/>
        <end position="1077"/>
    </location>
</feature>
<feature type="transmembrane region" description="Helical" evidence="3">
    <location>
        <begin position="57"/>
        <end position="79"/>
    </location>
</feature>
<protein>
    <recommendedName>
        <fullName evidence="6">DUF4175 family protein</fullName>
    </recommendedName>
</protein>
<dbReference type="OrthoDB" id="9812498at2"/>
<feature type="compositionally biased region" description="Basic residues" evidence="2">
    <location>
        <begin position="744"/>
        <end position="754"/>
    </location>
</feature>
<keyword evidence="3" id="KW-0472">Membrane</keyword>
<keyword evidence="1" id="KW-0175">Coiled coil</keyword>
<evidence type="ECO:0000313" key="4">
    <source>
        <dbReference type="EMBL" id="TXE12965.1"/>
    </source>
</evidence>
<proteinExistence type="predicted"/>
<comment type="caution">
    <text evidence="4">The sequence shown here is derived from an EMBL/GenBank/DDBJ whole genome shotgun (WGS) entry which is preliminary data.</text>
</comment>
<dbReference type="RefSeq" id="WP_147131877.1">
    <property type="nucleotide sequence ID" value="NZ_VOSC01000012.1"/>
</dbReference>
<feature type="compositionally biased region" description="Basic and acidic residues" evidence="2">
    <location>
        <begin position="1051"/>
        <end position="1063"/>
    </location>
</feature>
<feature type="region of interest" description="Disordered" evidence="2">
    <location>
        <begin position="932"/>
        <end position="979"/>
    </location>
</feature>
<evidence type="ECO:0008006" key="6">
    <source>
        <dbReference type="Google" id="ProtNLM"/>
    </source>
</evidence>
<feature type="compositionally biased region" description="Basic and acidic residues" evidence="2">
    <location>
        <begin position="932"/>
        <end position="961"/>
    </location>
</feature>
<keyword evidence="5" id="KW-1185">Reference proteome</keyword>
<evidence type="ECO:0000256" key="1">
    <source>
        <dbReference type="SAM" id="Coils"/>
    </source>
</evidence>
<feature type="transmembrane region" description="Helical" evidence="3">
    <location>
        <begin position="26"/>
        <end position="51"/>
    </location>
</feature>
<feature type="compositionally biased region" description="Polar residues" evidence="2">
    <location>
        <begin position="962"/>
        <end position="974"/>
    </location>
</feature>
<dbReference type="AlphaFoldDB" id="A0A5C7B354"/>
<feature type="compositionally biased region" description="Low complexity" evidence="2">
    <location>
        <begin position="1065"/>
        <end position="1077"/>
    </location>
</feature>
<evidence type="ECO:0000313" key="5">
    <source>
        <dbReference type="Proteomes" id="UP000321790"/>
    </source>
</evidence>
<sequence>MHNFNTIKAKLEAFTKRFYTNELLKGIILFFAIGLLYFLFTLFIEYILWLNTTARTILFWFFIIVEIALLIKFIVIPLAKLFKLKKGINYVEASKIIGNHFPEVNDKLLNILQLENNKNQTELLLASIEQKATELKPIPFKLAVNFKDNIKYLKYAAIPVLILLVTFLTDNLNWFSKSYDRVVHYKTAFEPPAPFQFIVDNANLQTIENTDYKLVVKTVGDFVPKNVKITYNNESYFLKQTNLNTFEYTFTQPKQAVNFSLSANKVTSKSYTLNIINAPLLLNFNMHLNYPNYIKKKPEILKGTGNALVPEGTKITWKLNTKSTDFVNFISNDTVKFKKSNNNFEASKTVLNNLNYSISTNNEDLKNYENLNFNIDVIKDQFPELKVDVKTDTTDAQTLYFHGKATDDYGFTKLQLVYYPTDDETDKKSINIPFSTSNAISFISVFPNTIPVKDGVSYSLYFQITDNDYVNKYKSAKSHVFNYRKRTKDEDTEKQLQDQSKTINQLNKSLDKFNTQEKALEAITKTQKEKQNLSFNDKKTLESFLKRQKQQDEMMKNFSKKLKDNFEDFQQDKPTDAFKEDLKKRLNDNEEQLKKDEKLLEELEKLQDKISKEDLVKKLDDLAKQNKNKKRSLQQLLELTKRFYVEKKLETLKDNLSKISEEQEKLSRDESNTNSKEKQEQLNKAFEDFTKALDDLKKENKNLKKPFDIPQDKLEENEIKKEQKEATNALNNQEEQQNNQKQKAQQKQKNAAKKMKQMLSKMQSSIQMNAGEQMQEDMEMLRQILDNLVLFSFDQEALMNKFKNINEDHNKYASHLKNQYNLKEHFQHIDDSLFALSTRQPKLSEDVNKEITEVYFNIDKAISLFADNNLYQGVSNQQFAITAANNLADFLSNVLDNMQENMNMSAGQGSGDQQLPDIIMSQEQLNQMMKDAMNDSQKKGEQKKGNQEGNKPGDKSGEKNDGNQGSQNASNGSKPNEDLNGKLFEIYQKQQQLRQDLEEQINKQGLKGNSNHLLKQMEDIELELLNKGFTNNTLNKMLNLKHQLLKLDKAAHEQGEENKRESKTNNNNFSNPSNNQLNKAKEYFNTIEILDKQAVPLQNIYKKKVQQYFNKGND</sequence>
<reference evidence="5" key="1">
    <citation type="submission" date="2019-08" db="EMBL/GenBank/DDBJ databases">
        <title>Seonamhaeicola sediminis sp. nov., isolated from marine sediment.</title>
        <authorList>
            <person name="Cao W.R."/>
        </authorList>
    </citation>
    <scope>NUCLEOTIDE SEQUENCE [LARGE SCALE GENOMIC DNA]</scope>
    <source>
        <strain evidence="5">Gy8</strain>
    </source>
</reference>
<dbReference type="Proteomes" id="UP000321790">
    <property type="component" value="Unassembled WGS sequence"/>
</dbReference>